<keyword evidence="5 8" id="KW-0862">Zinc</keyword>
<sequence length="427" mass="46809">MLRVIESGQSREFLNELFDRTTTDYKEIYKVVEGIIENVKKNGDDAVKEYTERFDGVKLDSIEVTGREIEEAVARVDSDLLETIRKSYNNIKDYHKRQLRESTTYKPNGKNIILGQLVNPIEKAGIYVPGGKAAYPSTVLMNAVPAKLAGVEEVIMITPPNKEGKIQDSILAAASISGVDRIFKVGGAQGIAALAYGTESIPKVFKITGPGNIYVAAAKKMVSDFVGIDMIAGPSEILVIADKSSNPRYIAADLISQAEHDEMAASILVTDSPSLIRNVNIELKKITDTLERKDIILKSLTTYGAAIHTNGLQESIDITNEIAPEHLEIATVNPFEDYKKIKNAGAIFLGNYTPEPVGDYFAGPNHTLPTSSTAKFSSPLSVDDFIKKTSLIYYSRDALEATKDDIIRFAENEGLTGHANSIKIRFE</sequence>
<evidence type="ECO:0000256" key="14">
    <source>
        <dbReference type="RuleBase" id="RU004175"/>
    </source>
</evidence>
<evidence type="ECO:0000256" key="12">
    <source>
        <dbReference type="PIRSR" id="PIRSR000099-3"/>
    </source>
</evidence>
<feature type="binding site" evidence="8 13">
    <location>
        <position position="260"/>
    </location>
    <ligand>
        <name>Zn(2+)</name>
        <dbReference type="ChEBI" id="CHEBI:29105"/>
    </ligand>
</feature>
<feature type="active site" description="Proton acceptor" evidence="8 10">
    <location>
        <position position="325"/>
    </location>
</feature>
<feature type="binding site" evidence="8 13">
    <location>
        <position position="257"/>
    </location>
    <ligand>
        <name>Zn(2+)</name>
        <dbReference type="ChEBI" id="CHEBI:29105"/>
    </ligand>
</feature>
<dbReference type="GO" id="GO:0008270">
    <property type="term" value="F:zinc ion binding"/>
    <property type="evidence" value="ECO:0007669"/>
    <property type="project" value="UniProtKB-UniRule"/>
</dbReference>
<dbReference type="FunFam" id="3.40.50.1980:FF:000001">
    <property type="entry name" value="Histidinol dehydrogenase"/>
    <property type="match status" value="1"/>
</dbReference>
<feature type="binding site" evidence="8 11">
    <location>
        <position position="127"/>
    </location>
    <ligand>
        <name>NAD(+)</name>
        <dbReference type="ChEBI" id="CHEBI:57540"/>
    </ligand>
</feature>
<dbReference type="OrthoDB" id="9805269at2"/>
<accession>A0A1M6H401</accession>
<dbReference type="PANTHER" id="PTHR21256:SF2">
    <property type="entry name" value="HISTIDINE BIOSYNTHESIS TRIFUNCTIONAL PROTEIN"/>
    <property type="match status" value="1"/>
</dbReference>
<dbReference type="RefSeq" id="WP_073049353.1">
    <property type="nucleotide sequence ID" value="NZ_FQZL01000012.1"/>
</dbReference>
<keyword evidence="8" id="KW-0028">Amino-acid biosynthesis</keyword>
<keyword evidence="6 8" id="KW-0560">Oxidoreductase</keyword>
<dbReference type="STRING" id="1121476.SAMN02745751_01908"/>
<gene>
    <name evidence="8" type="primary">hisD</name>
    <name evidence="15" type="ORF">SAMN02745751_01908</name>
</gene>
<keyword evidence="8 11" id="KW-0520">NAD</keyword>
<protein>
    <recommendedName>
        <fullName evidence="3 8">Histidinol dehydrogenase</fullName>
        <shortName evidence="8">HDH</shortName>
        <ecNumber evidence="3 8">1.1.1.23</ecNumber>
    </recommendedName>
</protein>
<dbReference type="GO" id="GO:0000105">
    <property type="term" value="P:L-histidine biosynthetic process"/>
    <property type="evidence" value="ECO:0007669"/>
    <property type="project" value="UniProtKB-UniRule"/>
</dbReference>
<dbReference type="Gene3D" id="3.40.50.1980">
    <property type="entry name" value="Nitrogenase molybdenum iron protein domain"/>
    <property type="match status" value="2"/>
</dbReference>
<dbReference type="CDD" id="cd06572">
    <property type="entry name" value="Histidinol_dh"/>
    <property type="match status" value="1"/>
</dbReference>
<dbReference type="InterPro" id="IPR012131">
    <property type="entry name" value="Hstdl_DH"/>
</dbReference>
<dbReference type="EC" id="1.1.1.23" evidence="3 8"/>
<feature type="binding site" evidence="8 12">
    <location>
        <position position="359"/>
    </location>
    <ligand>
        <name>substrate</name>
    </ligand>
</feature>
<dbReference type="Pfam" id="PF00815">
    <property type="entry name" value="Histidinol_dh"/>
    <property type="match status" value="1"/>
</dbReference>
<feature type="binding site" evidence="8 11">
    <location>
        <position position="212"/>
    </location>
    <ligand>
        <name>NAD(+)</name>
        <dbReference type="ChEBI" id="CHEBI:57540"/>
    </ligand>
</feature>
<feature type="binding site" evidence="8 12">
    <location>
        <position position="418"/>
    </location>
    <ligand>
        <name>substrate</name>
    </ligand>
</feature>
<evidence type="ECO:0000313" key="15">
    <source>
        <dbReference type="EMBL" id="SHJ16925.1"/>
    </source>
</evidence>
<feature type="active site" description="Proton acceptor" evidence="8 10">
    <location>
        <position position="326"/>
    </location>
</feature>
<comment type="pathway">
    <text evidence="8">Amino-acid biosynthesis; L-histidine biosynthesis; L-histidine from 5-phospho-alpha-D-ribose 1-diphosphate: step 9/9.</text>
</comment>
<comment type="catalytic activity">
    <reaction evidence="7 8">
        <text>L-histidinol + 2 NAD(+) + H2O = L-histidine + 2 NADH + 3 H(+)</text>
        <dbReference type="Rhea" id="RHEA:20641"/>
        <dbReference type="ChEBI" id="CHEBI:15377"/>
        <dbReference type="ChEBI" id="CHEBI:15378"/>
        <dbReference type="ChEBI" id="CHEBI:57540"/>
        <dbReference type="ChEBI" id="CHEBI:57595"/>
        <dbReference type="ChEBI" id="CHEBI:57699"/>
        <dbReference type="ChEBI" id="CHEBI:57945"/>
        <dbReference type="EC" id="1.1.1.23"/>
    </reaction>
</comment>
<evidence type="ECO:0000256" key="6">
    <source>
        <dbReference type="ARBA" id="ARBA00023002"/>
    </source>
</evidence>
<feature type="binding site" evidence="8 13">
    <location>
        <position position="418"/>
    </location>
    <ligand>
        <name>Zn(2+)</name>
        <dbReference type="ChEBI" id="CHEBI:29105"/>
    </ligand>
</feature>
<dbReference type="PIRSF" id="PIRSF000099">
    <property type="entry name" value="Histidinol_dh"/>
    <property type="match status" value="1"/>
</dbReference>
<evidence type="ECO:0000256" key="13">
    <source>
        <dbReference type="PIRSR" id="PIRSR000099-4"/>
    </source>
</evidence>
<evidence type="ECO:0000256" key="5">
    <source>
        <dbReference type="ARBA" id="ARBA00022833"/>
    </source>
</evidence>
<dbReference type="GO" id="GO:0005829">
    <property type="term" value="C:cytosol"/>
    <property type="evidence" value="ECO:0007669"/>
    <property type="project" value="TreeGrafter"/>
</dbReference>
<feature type="binding site" evidence="8 11">
    <location>
        <position position="189"/>
    </location>
    <ligand>
        <name>NAD(+)</name>
        <dbReference type="ChEBI" id="CHEBI:57540"/>
    </ligand>
</feature>
<organism evidence="15 16">
    <name type="scientific">Dethiosulfatibacter aminovorans DSM 17477</name>
    <dbReference type="NCBI Taxonomy" id="1121476"/>
    <lineage>
        <taxon>Bacteria</taxon>
        <taxon>Bacillati</taxon>
        <taxon>Bacillota</taxon>
        <taxon>Tissierellia</taxon>
        <taxon>Dethiosulfatibacter</taxon>
    </lineage>
</organism>
<keyword evidence="4 8" id="KW-0479">Metal-binding</keyword>
<evidence type="ECO:0000256" key="10">
    <source>
        <dbReference type="PIRSR" id="PIRSR000099-1"/>
    </source>
</evidence>
<dbReference type="AlphaFoldDB" id="A0A1M6H401"/>
<dbReference type="FunFam" id="3.40.50.1980:FF:000026">
    <property type="entry name" value="Histidinol dehydrogenase"/>
    <property type="match status" value="1"/>
</dbReference>
<evidence type="ECO:0000256" key="4">
    <source>
        <dbReference type="ARBA" id="ARBA00022723"/>
    </source>
</evidence>
<dbReference type="InterPro" id="IPR001692">
    <property type="entry name" value="Histidinol_DH_CS"/>
</dbReference>
<evidence type="ECO:0000256" key="8">
    <source>
        <dbReference type="HAMAP-Rule" id="MF_01024"/>
    </source>
</evidence>
<feature type="binding site" evidence="8 13">
    <location>
        <position position="359"/>
    </location>
    <ligand>
        <name>Zn(2+)</name>
        <dbReference type="ChEBI" id="CHEBI:29105"/>
    </ligand>
</feature>
<feature type="binding site" evidence="8 12">
    <location>
        <position position="235"/>
    </location>
    <ligand>
        <name>substrate</name>
    </ligand>
</feature>
<keyword evidence="8" id="KW-0368">Histidine biosynthesis</keyword>
<comment type="similarity">
    <text evidence="2 8 9 14">Belongs to the histidinol dehydrogenase family.</text>
</comment>
<dbReference type="PROSITE" id="PS00611">
    <property type="entry name" value="HISOL_DEHYDROGENASE"/>
    <property type="match status" value="1"/>
</dbReference>
<dbReference type="GO" id="GO:0051287">
    <property type="term" value="F:NAD binding"/>
    <property type="evidence" value="ECO:0007669"/>
    <property type="project" value="InterPro"/>
</dbReference>
<dbReference type="Proteomes" id="UP000184052">
    <property type="component" value="Unassembled WGS sequence"/>
</dbReference>
<keyword evidence="16" id="KW-1185">Reference proteome</keyword>
<evidence type="ECO:0000256" key="1">
    <source>
        <dbReference type="ARBA" id="ARBA00003850"/>
    </source>
</evidence>
<proteinExistence type="inferred from homology"/>
<feature type="binding site" evidence="8 12">
    <location>
        <position position="257"/>
    </location>
    <ligand>
        <name>substrate</name>
    </ligand>
</feature>
<feature type="binding site" evidence="8 12">
    <location>
        <position position="260"/>
    </location>
    <ligand>
        <name>substrate</name>
    </ligand>
</feature>
<feature type="binding site" evidence="8 12">
    <location>
        <position position="326"/>
    </location>
    <ligand>
        <name>substrate</name>
    </ligand>
</feature>
<dbReference type="GO" id="GO:0004399">
    <property type="term" value="F:histidinol dehydrogenase activity"/>
    <property type="evidence" value="ECO:0007669"/>
    <property type="project" value="UniProtKB-UniRule"/>
</dbReference>
<feature type="binding site" evidence="8 12">
    <location>
        <position position="413"/>
    </location>
    <ligand>
        <name>substrate</name>
    </ligand>
</feature>
<evidence type="ECO:0000256" key="2">
    <source>
        <dbReference type="ARBA" id="ARBA00010178"/>
    </source>
</evidence>
<dbReference type="EMBL" id="FQZL01000012">
    <property type="protein sequence ID" value="SHJ16925.1"/>
    <property type="molecule type" value="Genomic_DNA"/>
</dbReference>
<dbReference type="NCBIfam" id="TIGR00069">
    <property type="entry name" value="hisD"/>
    <property type="match status" value="1"/>
</dbReference>
<name>A0A1M6H401_9FIRM</name>
<evidence type="ECO:0000256" key="3">
    <source>
        <dbReference type="ARBA" id="ARBA00012965"/>
    </source>
</evidence>
<dbReference type="UniPathway" id="UPA00031">
    <property type="reaction ID" value="UER00014"/>
</dbReference>
<dbReference type="Gene3D" id="1.20.5.1300">
    <property type="match status" value="1"/>
</dbReference>
<dbReference type="HAMAP" id="MF_01024">
    <property type="entry name" value="HisD"/>
    <property type="match status" value="1"/>
</dbReference>
<evidence type="ECO:0000313" key="16">
    <source>
        <dbReference type="Proteomes" id="UP000184052"/>
    </source>
</evidence>
<evidence type="ECO:0000256" key="11">
    <source>
        <dbReference type="PIRSR" id="PIRSR000099-2"/>
    </source>
</evidence>
<evidence type="ECO:0000256" key="7">
    <source>
        <dbReference type="ARBA" id="ARBA00049489"/>
    </source>
</evidence>
<comment type="function">
    <text evidence="1 8">Catalyzes the sequential NAD-dependent oxidations of L-histidinol to L-histidinaldehyde and then to L-histidine.</text>
</comment>
<dbReference type="InterPro" id="IPR022695">
    <property type="entry name" value="Histidinol_DH_monofunct"/>
</dbReference>
<dbReference type="SUPFAM" id="SSF53720">
    <property type="entry name" value="ALDH-like"/>
    <property type="match status" value="1"/>
</dbReference>
<evidence type="ECO:0000256" key="9">
    <source>
        <dbReference type="PIRNR" id="PIRNR000099"/>
    </source>
</evidence>
<dbReference type="PANTHER" id="PTHR21256">
    <property type="entry name" value="HISTIDINOL DEHYDROGENASE HDH"/>
    <property type="match status" value="1"/>
</dbReference>
<dbReference type="PRINTS" id="PR00083">
    <property type="entry name" value="HOLDHDRGNASE"/>
</dbReference>
<comment type="cofactor">
    <cofactor evidence="8 13">
        <name>Zn(2+)</name>
        <dbReference type="ChEBI" id="CHEBI:29105"/>
    </cofactor>
    <text evidence="8 13">Binds 1 zinc ion per subunit.</text>
</comment>
<dbReference type="InterPro" id="IPR016161">
    <property type="entry name" value="Ald_DH/histidinol_DH"/>
</dbReference>
<reference evidence="15 16" key="1">
    <citation type="submission" date="2016-11" db="EMBL/GenBank/DDBJ databases">
        <authorList>
            <person name="Jaros S."/>
            <person name="Januszkiewicz K."/>
            <person name="Wedrychowicz H."/>
        </authorList>
    </citation>
    <scope>NUCLEOTIDE SEQUENCE [LARGE SCALE GENOMIC DNA]</scope>
    <source>
        <strain evidence="15 16">DSM 17477</strain>
    </source>
</reference>